<comment type="similarity">
    <text evidence="2">Belongs to the NAD(P)-dependent epimerase/dehydratase family. Dihydroflavonol-4-reductase subfamily.</text>
</comment>
<dbReference type="InterPro" id="IPR050425">
    <property type="entry name" value="NAD(P)_dehydrat-like"/>
</dbReference>
<gene>
    <name evidence="4" type="ORF">SCF082_LOCUS7945</name>
</gene>
<dbReference type="InterPro" id="IPR036291">
    <property type="entry name" value="NAD(P)-bd_dom_sf"/>
</dbReference>
<accession>A0ABP0IRC4</accession>
<protein>
    <submittedName>
        <fullName evidence="4">Phenylacetaldehyde reductase (2-phenylethanol synthase)</fullName>
    </submittedName>
</protein>
<evidence type="ECO:0000256" key="1">
    <source>
        <dbReference type="ARBA" id="ARBA00023002"/>
    </source>
</evidence>
<reference evidence="4 5" key="1">
    <citation type="submission" date="2024-02" db="EMBL/GenBank/DDBJ databases">
        <authorList>
            <person name="Chen Y."/>
            <person name="Shah S."/>
            <person name="Dougan E. K."/>
            <person name="Thang M."/>
            <person name="Chan C."/>
        </authorList>
    </citation>
    <scope>NUCLEOTIDE SEQUENCE [LARGE SCALE GENOMIC DNA]</scope>
</reference>
<dbReference type="PANTHER" id="PTHR10366">
    <property type="entry name" value="NAD DEPENDENT EPIMERASE/DEHYDRATASE"/>
    <property type="match status" value="1"/>
</dbReference>
<keyword evidence="5" id="KW-1185">Reference proteome</keyword>
<dbReference type="Pfam" id="PF01370">
    <property type="entry name" value="Epimerase"/>
    <property type="match status" value="1"/>
</dbReference>
<dbReference type="EMBL" id="CAXAMM010004525">
    <property type="protein sequence ID" value="CAK9003878.1"/>
    <property type="molecule type" value="Genomic_DNA"/>
</dbReference>
<keyword evidence="1" id="KW-0560">Oxidoreductase</keyword>
<dbReference type="PANTHER" id="PTHR10366:SF564">
    <property type="entry name" value="STEROL-4-ALPHA-CARBOXYLATE 3-DEHYDROGENASE, DECARBOXYLATING"/>
    <property type="match status" value="1"/>
</dbReference>
<dbReference type="Gene3D" id="3.40.50.720">
    <property type="entry name" value="NAD(P)-binding Rossmann-like Domain"/>
    <property type="match status" value="1"/>
</dbReference>
<dbReference type="InterPro" id="IPR001509">
    <property type="entry name" value="Epimerase_deHydtase"/>
</dbReference>
<feature type="domain" description="NAD-dependent epimerase/dehydratase" evidence="3">
    <location>
        <begin position="10"/>
        <end position="245"/>
    </location>
</feature>
<dbReference type="SUPFAM" id="SSF51735">
    <property type="entry name" value="NAD(P)-binding Rossmann-fold domains"/>
    <property type="match status" value="1"/>
</dbReference>
<name>A0ABP0IRC4_9DINO</name>
<comment type="caution">
    <text evidence="4">The sequence shown here is derived from an EMBL/GenBank/DDBJ whole genome shotgun (WGS) entry which is preliminary data.</text>
</comment>
<sequence>MSRVMPSSPICVTGGSGFLGSWCIKLLLEDGHTVHTTTRCAKKAAYLLELPGAPERLKVFEGVDLLSPGSFDAAIGGCETVLHTASPFYMKGGSEEKLVKPAVEGTQNVLSSCQRLGVKKVVLTSSTGSVYTNYGALPTEHVYTSEDWSPADLLREKENWYCLSKVLAEQTAWKMSRDPTCPFTLTVMVPTLILGPMVPGQPHLNTSASALVGYMDGSVQEIENACKTVVDVRDVARAHVEAAYRDLGGHRILLIGGSPHFQEVAGYIKEALPDDIKGRVPTRVSESLAPAVMGPAPPHPVRYDVSPAEKLLDMSFKNVETQVKTMVQSMLDNGFKSSEQYVPTNM</sequence>
<proteinExistence type="inferred from homology"/>
<evidence type="ECO:0000313" key="5">
    <source>
        <dbReference type="Proteomes" id="UP001642464"/>
    </source>
</evidence>
<evidence type="ECO:0000313" key="4">
    <source>
        <dbReference type="EMBL" id="CAK9003878.1"/>
    </source>
</evidence>
<dbReference type="Proteomes" id="UP001642464">
    <property type="component" value="Unassembled WGS sequence"/>
</dbReference>
<evidence type="ECO:0000256" key="2">
    <source>
        <dbReference type="ARBA" id="ARBA00023445"/>
    </source>
</evidence>
<organism evidence="4 5">
    <name type="scientific">Durusdinium trenchii</name>
    <dbReference type="NCBI Taxonomy" id="1381693"/>
    <lineage>
        <taxon>Eukaryota</taxon>
        <taxon>Sar</taxon>
        <taxon>Alveolata</taxon>
        <taxon>Dinophyceae</taxon>
        <taxon>Suessiales</taxon>
        <taxon>Symbiodiniaceae</taxon>
        <taxon>Durusdinium</taxon>
    </lineage>
</organism>
<evidence type="ECO:0000259" key="3">
    <source>
        <dbReference type="Pfam" id="PF01370"/>
    </source>
</evidence>